<accession>A0ABP0ND13</accession>
<keyword evidence="2" id="KW-1185">Reference proteome</keyword>
<evidence type="ECO:0000313" key="2">
    <source>
        <dbReference type="Proteomes" id="UP001642464"/>
    </source>
</evidence>
<gene>
    <name evidence="1" type="ORF">SCF082_LOCUS31949</name>
</gene>
<proteinExistence type="predicted"/>
<comment type="caution">
    <text evidence="1">The sequence shown here is derived from an EMBL/GenBank/DDBJ whole genome shotgun (WGS) entry which is preliminary data.</text>
</comment>
<sequence>MDGHLGCAVDGGLSRGSGWLLVHCPTGTGASNSFATVGCAQAIAECIPAAISRESSFGAVPEA</sequence>
<name>A0ABP0ND13_9DINO</name>
<reference evidence="1 2" key="1">
    <citation type="submission" date="2024-02" db="EMBL/GenBank/DDBJ databases">
        <authorList>
            <person name="Chen Y."/>
            <person name="Shah S."/>
            <person name="Dougan E. K."/>
            <person name="Thang M."/>
            <person name="Chan C."/>
        </authorList>
    </citation>
    <scope>NUCLEOTIDE SEQUENCE [LARGE SCALE GENOMIC DNA]</scope>
</reference>
<organism evidence="1 2">
    <name type="scientific">Durusdinium trenchii</name>
    <dbReference type="NCBI Taxonomy" id="1381693"/>
    <lineage>
        <taxon>Eukaryota</taxon>
        <taxon>Sar</taxon>
        <taxon>Alveolata</taxon>
        <taxon>Dinophyceae</taxon>
        <taxon>Suessiales</taxon>
        <taxon>Symbiodiniaceae</taxon>
        <taxon>Durusdinium</taxon>
    </lineage>
</organism>
<dbReference type="EMBL" id="CAXAMM010027424">
    <property type="protein sequence ID" value="CAK9060782.1"/>
    <property type="molecule type" value="Genomic_DNA"/>
</dbReference>
<protein>
    <submittedName>
        <fullName evidence="1">Uncharacterized protein</fullName>
    </submittedName>
</protein>
<dbReference type="Proteomes" id="UP001642464">
    <property type="component" value="Unassembled WGS sequence"/>
</dbReference>
<evidence type="ECO:0000313" key="1">
    <source>
        <dbReference type="EMBL" id="CAK9060782.1"/>
    </source>
</evidence>